<evidence type="ECO:0000313" key="2">
    <source>
        <dbReference type="Proteomes" id="UP000001864"/>
    </source>
</evidence>
<dbReference type="InterPro" id="IPR020335">
    <property type="entry name" value="Phage_T7_Gp13"/>
</dbReference>
<proteinExistence type="predicted"/>
<dbReference type="RefSeq" id="YP_002048661.1">
    <property type="nucleotide sequence ID" value="NC_011085.3"/>
</dbReference>
<dbReference type="KEGG" id="vg:6492602"/>
<gene>
    <name evidence="1" type="ORF">MmP1_gp40</name>
</gene>
<accession>B4YQH0</accession>
<dbReference type="GeneID" id="6492602"/>
<dbReference type="EMBL" id="EU652770">
    <property type="protein sequence ID" value="ACF42040.1"/>
    <property type="molecule type" value="Genomic_DNA"/>
</dbReference>
<name>B4YQH0_9CAUD</name>
<sequence length="138" mass="15880">MMYIKQTTQRDIDTFEPAEGDLLEAEALGISPAFPEPEHCVSLIDHWQRCIAIGGNEGDRVWFVTSKLINTLSKESKREFRKVIMEYRDKMLDQYGQIFNYVFVGNHEHIRFLKSIGAVFHNDFCADGKFQLFTIGGA</sequence>
<reference evidence="1 2" key="1">
    <citation type="journal article" date="2010" name="Genomics">
        <title>Identification of lytic bacteriophage MmP1, assigned to a new member of T7-like phages infecting Morganella morganii.</title>
        <authorList>
            <person name="Zhu J."/>
            <person name="Rao X."/>
            <person name="Tan Y."/>
            <person name="Xiong K."/>
            <person name="Hu Z."/>
            <person name="Chen Z."/>
            <person name="Jin X."/>
            <person name="Li S."/>
            <person name="Chen Y."/>
            <person name="Hu F."/>
        </authorList>
    </citation>
    <scope>NUCLEOTIDE SEQUENCE [LARGE SCALE GENOMIC DNA]</scope>
</reference>
<protein>
    <submittedName>
        <fullName evidence="1">Internal virion protein A</fullName>
    </submittedName>
</protein>
<organism evidence="1 2">
    <name type="scientific">Morganella phage MmP1</name>
    <dbReference type="NCBI Taxonomy" id="526118"/>
    <lineage>
        <taxon>Viruses</taxon>
        <taxon>Duplodnaviria</taxon>
        <taxon>Heunggongvirae</taxon>
        <taxon>Uroviricota</taxon>
        <taxon>Caudoviricetes</taxon>
        <taxon>Autographivirales</taxon>
        <taxon>Autotranscriptaviridae</taxon>
        <taxon>Studiervirinae</taxon>
        <taxon>Minipunavirus</taxon>
        <taxon>Minipunavirus MmP1</taxon>
    </lineage>
</organism>
<dbReference type="Pfam" id="PF11090">
    <property type="entry name" value="Phage_T7_Gp13"/>
    <property type="match status" value="1"/>
</dbReference>
<keyword evidence="2" id="KW-1185">Reference proteome</keyword>
<dbReference type="Proteomes" id="UP000001864">
    <property type="component" value="Segment"/>
</dbReference>
<evidence type="ECO:0000313" key="1">
    <source>
        <dbReference type="EMBL" id="ACF42040.1"/>
    </source>
</evidence>
<dbReference type="OrthoDB" id="12720at10239"/>